<sequence length="128" mass="13727">MPLRAMQEVGDALVAQSTLPAGSDIQVLVEPSAARVTFVARQIHPHRAGAIAVTQEAADEDGPDAVIDAFSELVGLMERQGLPEWPPVLKAPVLLVRTPLGWGVGKDARLVSLTPESEAHETFVRFQL</sequence>
<protein>
    <submittedName>
        <fullName evidence="1">Uncharacterized protein</fullName>
    </submittedName>
</protein>
<gene>
    <name evidence="1" type="ORF">DFI_14045</name>
</gene>
<dbReference type="RefSeq" id="WP_118375971.1">
    <property type="nucleotide sequence ID" value="NZ_CP021082.1"/>
</dbReference>
<reference evidence="1 2" key="1">
    <citation type="submission" date="2017-05" db="EMBL/GenBank/DDBJ databases">
        <title>The complete genome sequence of Deinococcus ficus isolated from the rhizosphere of the Ficus religiosa L. in Taiwan.</title>
        <authorList>
            <person name="Wu K.-M."/>
            <person name="Liao T.-L."/>
            <person name="Liu Y.-M."/>
            <person name="Young C.-C."/>
            <person name="Tsai S.-F."/>
        </authorList>
    </citation>
    <scope>NUCLEOTIDE SEQUENCE [LARGE SCALE GENOMIC DNA]</scope>
    <source>
        <strain evidence="1 2">CC-FR2-10</strain>
        <plasmid evidence="2">pdfi1</plasmid>
    </source>
</reference>
<dbReference type="KEGG" id="dfc:DFI_14045"/>
<proteinExistence type="predicted"/>
<keyword evidence="2" id="KW-1185">Reference proteome</keyword>
<evidence type="ECO:0000313" key="2">
    <source>
        <dbReference type="Proteomes" id="UP000259030"/>
    </source>
</evidence>
<dbReference type="AlphaFoldDB" id="A0A221T0B6"/>
<keyword evidence="1" id="KW-0614">Plasmid</keyword>
<geneLocation type="plasmid" evidence="2">
    <name>pdfi1</name>
</geneLocation>
<name>A0A221T0B6_9DEIO</name>
<evidence type="ECO:0000313" key="1">
    <source>
        <dbReference type="EMBL" id="ASN82311.1"/>
    </source>
</evidence>
<dbReference type="Proteomes" id="UP000259030">
    <property type="component" value="Plasmid pDFI1"/>
</dbReference>
<organism evidence="1 2">
    <name type="scientific">Deinococcus ficus</name>
    <dbReference type="NCBI Taxonomy" id="317577"/>
    <lineage>
        <taxon>Bacteria</taxon>
        <taxon>Thermotogati</taxon>
        <taxon>Deinococcota</taxon>
        <taxon>Deinococci</taxon>
        <taxon>Deinococcales</taxon>
        <taxon>Deinococcaceae</taxon>
        <taxon>Deinococcus</taxon>
    </lineage>
</organism>
<dbReference type="EMBL" id="CP021082">
    <property type="protein sequence ID" value="ASN82311.1"/>
    <property type="molecule type" value="Genomic_DNA"/>
</dbReference>
<accession>A0A221T0B6</accession>